<accession>A0A2N9JCE1</accession>
<protein>
    <recommendedName>
        <fullName evidence="6">Probable membrane transporter protein</fullName>
    </recommendedName>
</protein>
<evidence type="ECO:0000256" key="1">
    <source>
        <dbReference type="ARBA" id="ARBA00004141"/>
    </source>
</evidence>
<dbReference type="KEGG" id="mgg:MPLG2_0153"/>
<keyword evidence="3 6" id="KW-0812">Transmembrane</keyword>
<evidence type="ECO:0000256" key="7">
    <source>
        <dbReference type="SAM" id="MobiDB-lite"/>
    </source>
</evidence>
<keyword evidence="9" id="KW-1185">Reference proteome</keyword>
<dbReference type="RefSeq" id="WP_197710023.1">
    <property type="nucleotide sequence ID" value="NZ_BAAAGO010000016.1"/>
</dbReference>
<feature type="region of interest" description="Disordered" evidence="7">
    <location>
        <begin position="295"/>
        <end position="314"/>
    </location>
</feature>
<reference evidence="8 9" key="1">
    <citation type="submission" date="2018-02" db="EMBL/GenBank/DDBJ databases">
        <authorList>
            <person name="Cohen D.B."/>
            <person name="Kent A.D."/>
        </authorList>
    </citation>
    <scope>NUCLEOTIDE SEQUENCE [LARGE SCALE GENOMIC DNA]</scope>
    <source>
        <strain evidence="8">1</strain>
    </source>
</reference>
<feature type="transmembrane region" description="Helical" evidence="6">
    <location>
        <begin position="102"/>
        <end position="124"/>
    </location>
</feature>
<dbReference type="AlphaFoldDB" id="A0A2N9JCE1"/>
<keyword evidence="5 6" id="KW-0472">Membrane</keyword>
<keyword evidence="4 6" id="KW-1133">Transmembrane helix</keyword>
<dbReference type="InterPro" id="IPR002781">
    <property type="entry name" value="TM_pro_TauE-like"/>
</dbReference>
<dbReference type="EMBL" id="LT985188">
    <property type="protein sequence ID" value="SPD85189.1"/>
    <property type="molecule type" value="Genomic_DNA"/>
</dbReference>
<evidence type="ECO:0000313" key="8">
    <source>
        <dbReference type="EMBL" id="SPD85189.1"/>
    </source>
</evidence>
<feature type="transmembrane region" description="Helical" evidence="6">
    <location>
        <begin position="71"/>
        <end position="90"/>
    </location>
</feature>
<evidence type="ECO:0000313" key="9">
    <source>
        <dbReference type="Proteomes" id="UP000238164"/>
    </source>
</evidence>
<dbReference type="InterPro" id="IPR051598">
    <property type="entry name" value="TSUP/Inactive_protease-like"/>
</dbReference>
<comment type="subcellular location">
    <subcellularLocation>
        <location evidence="6">Cell membrane</location>
        <topology evidence="6">Multi-pass membrane protein</topology>
    </subcellularLocation>
    <subcellularLocation>
        <location evidence="1">Membrane</location>
        <topology evidence="1">Multi-pass membrane protein</topology>
    </subcellularLocation>
</comment>
<feature type="transmembrane region" description="Helical" evidence="6">
    <location>
        <begin position="6"/>
        <end position="35"/>
    </location>
</feature>
<dbReference type="GO" id="GO:0005886">
    <property type="term" value="C:plasma membrane"/>
    <property type="evidence" value="ECO:0007669"/>
    <property type="project" value="UniProtKB-SubCell"/>
</dbReference>
<feature type="transmembrane region" description="Helical" evidence="6">
    <location>
        <begin position="268"/>
        <end position="287"/>
    </location>
</feature>
<gene>
    <name evidence="8" type="ORF">MPLG2_0153</name>
</gene>
<keyword evidence="6" id="KW-1003">Cell membrane</keyword>
<organism evidence="8 9">
    <name type="scientific">Micropruina glycogenica</name>
    <dbReference type="NCBI Taxonomy" id="75385"/>
    <lineage>
        <taxon>Bacteria</taxon>
        <taxon>Bacillati</taxon>
        <taxon>Actinomycetota</taxon>
        <taxon>Actinomycetes</taxon>
        <taxon>Propionibacteriales</taxon>
        <taxon>Nocardioidaceae</taxon>
        <taxon>Micropruina</taxon>
    </lineage>
</organism>
<feature type="transmembrane region" description="Helical" evidence="6">
    <location>
        <begin position="211"/>
        <end position="233"/>
    </location>
</feature>
<evidence type="ECO:0000256" key="4">
    <source>
        <dbReference type="ARBA" id="ARBA00022989"/>
    </source>
</evidence>
<evidence type="ECO:0000256" key="3">
    <source>
        <dbReference type="ARBA" id="ARBA00022692"/>
    </source>
</evidence>
<evidence type="ECO:0000256" key="6">
    <source>
        <dbReference type="RuleBase" id="RU363041"/>
    </source>
</evidence>
<dbReference type="Proteomes" id="UP000238164">
    <property type="component" value="Chromosome 1"/>
</dbReference>
<name>A0A2N9JCE1_9ACTN</name>
<dbReference type="Pfam" id="PF01925">
    <property type="entry name" value="TauE"/>
    <property type="match status" value="1"/>
</dbReference>
<dbReference type="PANTHER" id="PTHR43701:SF2">
    <property type="entry name" value="MEMBRANE TRANSPORTER PROTEIN YJNA-RELATED"/>
    <property type="match status" value="1"/>
</dbReference>
<dbReference type="PANTHER" id="PTHR43701">
    <property type="entry name" value="MEMBRANE TRANSPORTER PROTEIN MJ0441-RELATED"/>
    <property type="match status" value="1"/>
</dbReference>
<sequence>MDVGIAVAGLLVGIVVGLTGMGGGALMTPVLVFFFKVDALTAISSDVVTSLFMKPAGAIVHLVRRTANLQLVLWLCVGSVPAGFLGAVIVDHLKVFPGFEQILLALLGAALLLAAGGLIIRAWFQMTRKRLPWGEGPAPMTSAEVVVKKLPTVALGALGGLMVGMTSVGAGSLILTLLLVLYPALKPSQLVGTDLVQAVPLVAAASLGHLLYGQVSFGITTSLLIGAIPGAFIGAQISSRAPGGIIRRALAILLMASGLKLIGVATPLVLIASGVALVGGPLAWAVLRRRYSWTNGSRSARGDPVPESQASRDP</sequence>
<comment type="similarity">
    <text evidence="2 6">Belongs to the 4-toluene sulfonate uptake permease (TSUP) (TC 2.A.102) family.</text>
</comment>
<evidence type="ECO:0000256" key="5">
    <source>
        <dbReference type="ARBA" id="ARBA00023136"/>
    </source>
</evidence>
<feature type="transmembrane region" description="Helical" evidence="6">
    <location>
        <begin position="158"/>
        <end position="182"/>
    </location>
</feature>
<proteinExistence type="inferred from homology"/>
<evidence type="ECO:0000256" key="2">
    <source>
        <dbReference type="ARBA" id="ARBA00009142"/>
    </source>
</evidence>